<organism evidence="1 2">
    <name type="scientific">Hoylesella buccalis ATCC 35310</name>
    <dbReference type="NCBI Taxonomy" id="679190"/>
    <lineage>
        <taxon>Bacteria</taxon>
        <taxon>Pseudomonadati</taxon>
        <taxon>Bacteroidota</taxon>
        <taxon>Bacteroidia</taxon>
        <taxon>Bacteroidales</taxon>
        <taxon>Prevotellaceae</taxon>
        <taxon>Hoylesella</taxon>
    </lineage>
</organism>
<evidence type="ECO:0000313" key="2">
    <source>
        <dbReference type="Proteomes" id="UP000005283"/>
    </source>
</evidence>
<protein>
    <submittedName>
        <fullName evidence="1">Uncharacterized protein</fullName>
    </submittedName>
</protein>
<reference evidence="1 2" key="1">
    <citation type="submission" date="2009-12" db="EMBL/GenBank/DDBJ databases">
        <title>Genome Sequence of Prevotella buccalis ATCC 35310.</title>
        <authorList>
            <person name="Durkin A.S."/>
            <person name="Madupu R."/>
            <person name="Torralba M."/>
            <person name="Methe B."/>
            <person name="Sutton G."/>
            <person name="Strausberg R.L."/>
            <person name="Nelson K.E."/>
        </authorList>
    </citation>
    <scope>NUCLEOTIDE SEQUENCE [LARGE SCALE GENOMIC DNA]</scope>
    <source>
        <strain evidence="1 2">ATCC 35310</strain>
    </source>
</reference>
<dbReference type="AlphaFoldDB" id="D1W5T9"/>
<gene>
    <name evidence="1" type="ORF">HMPREF0650_1738</name>
</gene>
<proteinExistence type="predicted"/>
<dbReference type="Proteomes" id="UP000005283">
    <property type="component" value="Unassembled WGS sequence"/>
</dbReference>
<evidence type="ECO:0000313" key="1">
    <source>
        <dbReference type="EMBL" id="EFA92114.1"/>
    </source>
</evidence>
<dbReference type="STRING" id="679190.HMPREF0650_1738"/>
<accession>D1W5T9</accession>
<sequence length="37" mass="4213">MLKLNKMKDILDSKGIWLTKQLGKSVCAINCSARNKY</sequence>
<name>D1W5T9_9BACT</name>
<keyword evidence="2" id="KW-1185">Reference proteome</keyword>
<comment type="caution">
    <text evidence="1">The sequence shown here is derived from an EMBL/GenBank/DDBJ whole genome shotgun (WGS) entry which is preliminary data.</text>
</comment>
<dbReference type="EMBL" id="ADEG01000057">
    <property type="protein sequence ID" value="EFA92114.1"/>
    <property type="molecule type" value="Genomic_DNA"/>
</dbReference>